<gene>
    <name evidence="2" type="ORF">TREES_T100020130</name>
</gene>
<proteinExistence type="predicted"/>
<dbReference type="PANTHER" id="PTHR37871:SF1">
    <property type="entry name" value="PROLINE-RICH PROTEIN 22"/>
    <property type="match status" value="1"/>
</dbReference>
<protein>
    <submittedName>
        <fullName evidence="2">Uncharacterized protein</fullName>
    </submittedName>
</protein>
<organism evidence="2 3">
    <name type="scientific">Tupaia chinensis</name>
    <name type="common">Chinese tree shrew</name>
    <name type="synonym">Tupaia belangeri chinensis</name>
    <dbReference type="NCBI Taxonomy" id="246437"/>
    <lineage>
        <taxon>Eukaryota</taxon>
        <taxon>Metazoa</taxon>
        <taxon>Chordata</taxon>
        <taxon>Craniata</taxon>
        <taxon>Vertebrata</taxon>
        <taxon>Euteleostomi</taxon>
        <taxon>Mammalia</taxon>
        <taxon>Eutheria</taxon>
        <taxon>Euarchontoglires</taxon>
        <taxon>Scandentia</taxon>
        <taxon>Tupaiidae</taxon>
        <taxon>Tupaia</taxon>
    </lineage>
</organism>
<dbReference type="EMBL" id="KB369007">
    <property type="protein sequence ID" value="ELV10017.1"/>
    <property type="molecule type" value="Genomic_DNA"/>
</dbReference>
<keyword evidence="3" id="KW-1185">Reference proteome</keyword>
<dbReference type="eggNOG" id="ENOG502SI56">
    <property type="taxonomic scope" value="Eukaryota"/>
</dbReference>
<evidence type="ECO:0000313" key="2">
    <source>
        <dbReference type="EMBL" id="ELV10017.1"/>
    </source>
</evidence>
<dbReference type="Proteomes" id="UP000011518">
    <property type="component" value="Unassembled WGS sequence"/>
</dbReference>
<accession>L8Y1C7</accession>
<reference evidence="3" key="2">
    <citation type="journal article" date="2013" name="Nat. Commun.">
        <title>Genome of the Chinese tree shrew.</title>
        <authorList>
            <person name="Fan Y."/>
            <person name="Huang Z.Y."/>
            <person name="Cao C.C."/>
            <person name="Chen C.S."/>
            <person name="Chen Y.X."/>
            <person name="Fan D.D."/>
            <person name="He J."/>
            <person name="Hou H.L."/>
            <person name="Hu L."/>
            <person name="Hu X.T."/>
            <person name="Jiang X.T."/>
            <person name="Lai R."/>
            <person name="Lang Y.S."/>
            <person name="Liang B."/>
            <person name="Liao S.G."/>
            <person name="Mu D."/>
            <person name="Ma Y.Y."/>
            <person name="Niu Y.Y."/>
            <person name="Sun X.Q."/>
            <person name="Xia J.Q."/>
            <person name="Xiao J."/>
            <person name="Xiong Z.Q."/>
            <person name="Xu L."/>
            <person name="Yang L."/>
            <person name="Zhang Y."/>
            <person name="Zhao W."/>
            <person name="Zhao X.D."/>
            <person name="Zheng Y.T."/>
            <person name="Zhou J.M."/>
            <person name="Zhu Y.B."/>
            <person name="Zhang G.J."/>
            <person name="Wang J."/>
            <person name="Yao Y.G."/>
        </authorList>
    </citation>
    <scope>NUCLEOTIDE SEQUENCE [LARGE SCALE GENOMIC DNA]</scope>
</reference>
<dbReference type="AlphaFoldDB" id="L8Y1C7"/>
<dbReference type="PANTHER" id="PTHR37871">
    <property type="entry name" value="PROLINE-RICH PROTEIN 22"/>
    <property type="match status" value="1"/>
</dbReference>
<feature type="compositionally biased region" description="Pro residues" evidence="1">
    <location>
        <begin position="126"/>
        <end position="135"/>
    </location>
</feature>
<evidence type="ECO:0000313" key="3">
    <source>
        <dbReference type="Proteomes" id="UP000011518"/>
    </source>
</evidence>
<reference evidence="3" key="1">
    <citation type="submission" date="2012-07" db="EMBL/GenBank/DDBJ databases">
        <title>Genome of the Chinese tree shrew, a rising model animal genetically related to primates.</title>
        <authorList>
            <person name="Zhang G."/>
            <person name="Fan Y."/>
            <person name="Yao Y."/>
            <person name="Huang Z."/>
        </authorList>
    </citation>
    <scope>NUCLEOTIDE SEQUENCE [LARGE SCALE GENOMIC DNA]</scope>
</reference>
<dbReference type="InParanoid" id="L8Y1C7"/>
<name>L8Y1C7_TUPCH</name>
<dbReference type="InterPro" id="IPR031535">
    <property type="entry name" value="PRR22"/>
</dbReference>
<evidence type="ECO:0000256" key="1">
    <source>
        <dbReference type="SAM" id="MobiDB-lite"/>
    </source>
</evidence>
<feature type="region of interest" description="Disordered" evidence="1">
    <location>
        <begin position="1"/>
        <end position="135"/>
    </location>
</feature>
<sequence>MQHPKPFYTPSATQEGFSPRGPEGAEGPGSQSTPSVEPLPAVGASNVYPPPSPEKEVFAAPPADGLKPRPVSLPLPPRPPRHKAQFPSPRGPQSLHLSSGPEAQLSPAGPSWTRARAQPGDGPQMWPVPTPALPR</sequence>